<keyword evidence="2" id="KW-0175">Coiled coil</keyword>
<evidence type="ECO:0000313" key="5">
    <source>
        <dbReference type="Proteomes" id="UP000518288"/>
    </source>
</evidence>
<dbReference type="Gene3D" id="3.30.450.40">
    <property type="match status" value="1"/>
</dbReference>
<evidence type="ECO:0000256" key="2">
    <source>
        <dbReference type="ARBA" id="ARBA00023054"/>
    </source>
</evidence>
<sequence length="481" mass="52340">MTRSLSDHRTTTARDPANTNGPPALTQLVAWQASLMSQDRFGPAGIQLVSDLAASFGCAQVALGWWQRQRSHLRAVSNPGALGDEAGAVRATRAFEAAMDECIDQGGLVRCPEPAGSPPRITLAHAALVQPAGGDLGAVASLPLHACGRVVGALTLCWRDPQALARFDPETLAHQLALMAPWLDLLHRHEQPLWQRATQHVSQRWQRSSRLRRGLGGGLAMLAAGWLLWPVTHELGGRARLDGQQERSLTAPADGFLQAVHARPGDQVRAGQPLLELAPQDLEVDARRLESEIARHQNAYMAALARSDRAQMGVQLARSDEVGAQLQQVRRELGRTRIEAPMDALVLEGDLTRSVGMPVRRGDTLMRLMPDQAPRVVIEIDERDIDAVRPGQPARLALSALPWDTLALQVERVQPAAHVVEGANVFEVEARLQPGAQAGASVLRPGLTGVARIEVGRQSRLVALGSRVADWLRLQWWRWNG</sequence>
<evidence type="ECO:0000313" key="4">
    <source>
        <dbReference type="EMBL" id="NYG34042.1"/>
    </source>
</evidence>
<reference evidence="4 5" key="1">
    <citation type="submission" date="2020-07" db="EMBL/GenBank/DDBJ databases">
        <title>Genomic Encyclopedia of Archaeal and Bacterial Type Strains, Phase II (KMG-II): from individual species to whole genera.</title>
        <authorList>
            <person name="Goeker M."/>
        </authorList>
    </citation>
    <scope>NUCLEOTIDE SEQUENCE [LARGE SCALE GENOMIC DNA]</scope>
    <source>
        <strain evidence="4 5">DSM 21226</strain>
    </source>
</reference>
<dbReference type="PANTHER" id="PTHR32347">
    <property type="entry name" value="EFFLUX SYSTEM COMPONENT YKNX-RELATED"/>
    <property type="match status" value="1"/>
</dbReference>
<dbReference type="RefSeq" id="WP_179634735.1">
    <property type="nucleotide sequence ID" value="NZ_JACCFH010000001.1"/>
</dbReference>
<feature type="region of interest" description="Disordered" evidence="3">
    <location>
        <begin position="1"/>
        <end position="23"/>
    </location>
</feature>
<feature type="compositionally biased region" description="Basic and acidic residues" evidence="3">
    <location>
        <begin position="1"/>
        <end position="12"/>
    </location>
</feature>
<dbReference type="AlphaFoldDB" id="A0A7Y9QYW5"/>
<dbReference type="InterPro" id="IPR029016">
    <property type="entry name" value="GAF-like_dom_sf"/>
</dbReference>
<evidence type="ECO:0000256" key="3">
    <source>
        <dbReference type="SAM" id="MobiDB-lite"/>
    </source>
</evidence>
<dbReference type="SUPFAM" id="SSF111369">
    <property type="entry name" value="HlyD-like secretion proteins"/>
    <property type="match status" value="1"/>
</dbReference>
<name>A0A7Y9QYW5_9BURK</name>
<dbReference type="InterPro" id="IPR050465">
    <property type="entry name" value="UPF0194_transport"/>
</dbReference>
<evidence type="ECO:0000256" key="1">
    <source>
        <dbReference type="ARBA" id="ARBA00004196"/>
    </source>
</evidence>
<dbReference type="EMBL" id="JACCFH010000001">
    <property type="protein sequence ID" value="NYG34042.1"/>
    <property type="molecule type" value="Genomic_DNA"/>
</dbReference>
<protein>
    <submittedName>
        <fullName evidence="4">Multidrug efflux pump subunit AcrA (Membrane-fusion protein)</fullName>
    </submittedName>
</protein>
<dbReference type="Gene3D" id="2.40.30.170">
    <property type="match status" value="1"/>
</dbReference>
<dbReference type="GO" id="GO:0030313">
    <property type="term" value="C:cell envelope"/>
    <property type="evidence" value="ECO:0007669"/>
    <property type="project" value="UniProtKB-SubCell"/>
</dbReference>
<dbReference type="Gene3D" id="2.40.50.100">
    <property type="match status" value="1"/>
</dbReference>
<keyword evidence="5" id="KW-1185">Reference proteome</keyword>
<dbReference type="Gene3D" id="1.10.287.470">
    <property type="entry name" value="Helix hairpin bin"/>
    <property type="match status" value="1"/>
</dbReference>
<accession>A0A7Y9QYW5</accession>
<comment type="subcellular location">
    <subcellularLocation>
        <location evidence="1">Cell envelope</location>
    </subcellularLocation>
</comment>
<proteinExistence type="predicted"/>
<comment type="caution">
    <text evidence="4">The sequence shown here is derived from an EMBL/GenBank/DDBJ whole genome shotgun (WGS) entry which is preliminary data.</text>
</comment>
<gene>
    <name evidence="4" type="ORF">BDD16_003028</name>
</gene>
<dbReference type="Proteomes" id="UP000518288">
    <property type="component" value="Unassembled WGS sequence"/>
</dbReference>
<organism evidence="4 5">
    <name type="scientific">Sphaerotilus montanus</name>
    <dbReference type="NCBI Taxonomy" id="522889"/>
    <lineage>
        <taxon>Bacteria</taxon>
        <taxon>Pseudomonadati</taxon>
        <taxon>Pseudomonadota</taxon>
        <taxon>Betaproteobacteria</taxon>
        <taxon>Burkholderiales</taxon>
        <taxon>Sphaerotilaceae</taxon>
        <taxon>Sphaerotilus</taxon>
    </lineage>
</organism>